<evidence type="ECO:0000259" key="3">
    <source>
        <dbReference type="Pfam" id="PF11887"/>
    </source>
</evidence>
<gene>
    <name evidence="4" type="ORF">BKG73_13250</name>
</gene>
<evidence type="ECO:0000313" key="5">
    <source>
        <dbReference type="Proteomes" id="UP000179621"/>
    </source>
</evidence>
<dbReference type="EMBL" id="MLIH01000025">
    <property type="protein sequence ID" value="OHU09018.1"/>
    <property type="molecule type" value="Genomic_DNA"/>
</dbReference>
<feature type="transmembrane region" description="Helical" evidence="1">
    <location>
        <begin position="21"/>
        <end position="44"/>
    </location>
</feature>
<dbReference type="Pfam" id="PF11887">
    <property type="entry name" value="Mce4_CUP1"/>
    <property type="match status" value="1"/>
</dbReference>
<organism evidence="4 5">
    <name type="scientific">Mycobacteroides saopaulense</name>
    <dbReference type="NCBI Taxonomy" id="1578165"/>
    <lineage>
        <taxon>Bacteria</taxon>
        <taxon>Bacillati</taxon>
        <taxon>Actinomycetota</taxon>
        <taxon>Actinomycetes</taxon>
        <taxon>Mycobacteriales</taxon>
        <taxon>Mycobacteriaceae</taxon>
        <taxon>Mycobacteroides</taxon>
    </lineage>
</organism>
<proteinExistence type="predicted"/>
<dbReference type="Pfam" id="PF02470">
    <property type="entry name" value="MlaD"/>
    <property type="match status" value="1"/>
</dbReference>
<evidence type="ECO:0000313" key="4">
    <source>
        <dbReference type="EMBL" id="OHU09018.1"/>
    </source>
</evidence>
<feature type="domain" description="Mce/MlaD" evidence="2">
    <location>
        <begin position="50"/>
        <end position="123"/>
    </location>
</feature>
<protein>
    <submittedName>
        <fullName evidence="4">Mammalian cell entry protein</fullName>
    </submittedName>
</protein>
<dbReference type="InterPro" id="IPR052336">
    <property type="entry name" value="MlaD_Phospholipid_Transporter"/>
</dbReference>
<evidence type="ECO:0000256" key="1">
    <source>
        <dbReference type="SAM" id="Phobius"/>
    </source>
</evidence>
<keyword evidence="5" id="KW-1185">Reference proteome</keyword>
<reference evidence="4 5" key="1">
    <citation type="submission" date="2016-10" db="EMBL/GenBank/DDBJ databases">
        <title>Evaluation of Human, Animal and Environmental Mycobacterium chelonae Isolates by Core Genome Phylogenomic Analysis, Targeted Gene Comparison, and Anti-microbial Susceptibility Patterns: A Tale of Mistaken Identities.</title>
        <authorList>
            <person name="Fogelson S.B."/>
            <person name="Camus A.C."/>
            <person name="Lorenz W."/>
            <person name="Vasireddy R."/>
            <person name="Vasireddy S."/>
            <person name="Smith T."/>
            <person name="Brown-Elliott B.A."/>
            <person name="Wallace R.J.Jr."/>
            <person name="Hasan N.A."/>
            <person name="Reischl U."/>
            <person name="Sanchez S."/>
        </authorList>
    </citation>
    <scope>NUCLEOTIDE SEQUENCE [LARGE SCALE GENOMIC DNA]</scope>
    <source>
        <strain evidence="4 5">8528</strain>
    </source>
</reference>
<dbReference type="InterPro" id="IPR024516">
    <property type="entry name" value="Mce_C"/>
</dbReference>
<name>A0ABX3BYY4_9MYCO</name>
<dbReference type="Proteomes" id="UP000179621">
    <property type="component" value="Unassembled WGS sequence"/>
</dbReference>
<sequence>MRMVRRREKHVLDDEQAQLRYRRTGVIGVLVIAAALIATGVAFVNPAGKATYTAQLNSSGGLRAGDEVRVAGIPVGKVLRVHVTGAVVEAKFAVEETVKVGSESRIDVKLLTPLGGHYLALSPKGSIPLGQNPIPPEHASVPFEINDIFQQFTPLVEKVDGQTIHDTYVEIADAAHAYPDSLRDFFRSTRTLIHTLSQSSDDYRRDLNYINEYGRAFASGGDQVAALLNQFAVIGRKYTPNSVDIVELFTQLAELSRMLDRIGIAYERDFKPMLNGIDDIFDTLFAYPEKVGQAADQLGQIVKIVGPMLSGNGITINEGDRVIPGQDICLPHFFRQC</sequence>
<keyword evidence="1" id="KW-0472">Membrane</keyword>
<keyword evidence="1" id="KW-0812">Transmembrane</keyword>
<keyword evidence="1" id="KW-1133">Transmembrane helix</keyword>
<dbReference type="PANTHER" id="PTHR33371">
    <property type="entry name" value="INTERMEMBRANE PHOSPHOLIPID TRANSPORT SYSTEM BINDING PROTEIN MLAD-RELATED"/>
    <property type="match status" value="1"/>
</dbReference>
<evidence type="ECO:0000259" key="2">
    <source>
        <dbReference type="Pfam" id="PF02470"/>
    </source>
</evidence>
<accession>A0ABX3BYY4</accession>
<dbReference type="InterPro" id="IPR003399">
    <property type="entry name" value="Mce/MlaD"/>
</dbReference>
<comment type="caution">
    <text evidence="4">The sequence shown here is derived from an EMBL/GenBank/DDBJ whole genome shotgun (WGS) entry which is preliminary data.</text>
</comment>
<feature type="domain" description="Mammalian cell entry C-terminal" evidence="3">
    <location>
        <begin position="133"/>
        <end position="290"/>
    </location>
</feature>
<dbReference type="PANTHER" id="PTHR33371:SF18">
    <property type="entry name" value="MCE-FAMILY PROTEIN MCE3C"/>
    <property type="match status" value="1"/>
</dbReference>